<dbReference type="InterPro" id="IPR014903">
    <property type="entry name" value="DUF1796"/>
</dbReference>
<reference evidence="1 2" key="1">
    <citation type="submission" date="2020-04" db="EMBL/GenBank/DDBJ databases">
        <title>Advantages and limits of metagenomic assembly and binning of a giant virus.</title>
        <authorList>
            <person name="Schulz F."/>
            <person name="Andreani J."/>
            <person name="Francis R."/>
            <person name="Boudjemaa H."/>
            <person name="Bou Khalil J.Y."/>
            <person name="Lee J."/>
            <person name="La Scola B."/>
            <person name="Woyke T."/>
        </authorList>
    </citation>
    <scope>NUCLEOTIDE SEQUENCE [LARGE SCALE GENOMIC DNA]</scope>
    <source>
        <strain evidence="1 2">FV1/VV64</strain>
    </source>
</reference>
<dbReference type="Pfam" id="PF08795">
    <property type="entry name" value="DUF1796"/>
    <property type="match status" value="1"/>
</dbReference>
<name>A0A7D3QVM6_9VIRU</name>
<sequence>MEYISIGNSCSVTYQKQQLDIKNETYPFDWIRTESLDDITNCINNDFIDFITNLIKVNESDKFPVSSDDNFPDNSDCKSIIMKNRYGMKFYHDFNNQTNMSDIVNKYERRIKRFINLIKSNKSICFVRDELKPIKINNGYISNFINVIKKINSECNCKIVIILHKPKNNHELLRNNVNKEMVDILIDNNEFGDWFRPNIDWKTVFNI</sequence>
<evidence type="ECO:0000313" key="2">
    <source>
        <dbReference type="Proteomes" id="UP001162001"/>
    </source>
</evidence>
<dbReference type="EMBL" id="MT418680">
    <property type="protein sequence ID" value="QKF94424.1"/>
    <property type="molecule type" value="Genomic_DNA"/>
</dbReference>
<protein>
    <submittedName>
        <fullName evidence="1">DUF1796 protein</fullName>
    </submittedName>
</protein>
<organism evidence="1 2">
    <name type="scientific">Fadolivirus FV1/VV64</name>
    <dbReference type="NCBI Taxonomy" id="3070911"/>
    <lineage>
        <taxon>Viruses</taxon>
        <taxon>Varidnaviria</taxon>
        <taxon>Bamfordvirae</taxon>
        <taxon>Nucleocytoviricota</taxon>
        <taxon>Megaviricetes</taxon>
        <taxon>Imitervirales</taxon>
        <taxon>Mimiviridae</taxon>
        <taxon>Klosneuvirinae</taxon>
        <taxon>Fadolivirus</taxon>
        <taxon>Fadolivirus algeromassiliense</taxon>
    </lineage>
</organism>
<accession>A0A7D3QVM6</accession>
<proteinExistence type="predicted"/>
<evidence type="ECO:0000313" key="1">
    <source>
        <dbReference type="EMBL" id="QKF94424.1"/>
    </source>
</evidence>
<dbReference type="Proteomes" id="UP001162001">
    <property type="component" value="Segment"/>
</dbReference>
<keyword evidence="2" id="KW-1185">Reference proteome</keyword>
<gene>
    <name evidence="1" type="ORF">Fadolivirus_1_966</name>
</gene>